<reference evidence="3" key="1">
    <citation type="journal article" date="2021" name="Sci. Adv.">
        <title>The American lobster genome reveals insights on longevity, neural, and immune adaptations.</title>
        <authorList>
            <person name="Polinski J.M."/>
            <person name="Zimin A.V."/>
            <person name="Clark K.F."/>
            <person name="Kohn A.B."/>
            <person name="Sadowski N."/>
            <person name="Timp W."/>
            <person name="Ptitsyn A."/>
            <person name="Khanna P."/>
            <person name="Romanova D.Y."/>
            <person name="Williams P."/>
            <person name="Greenwood S.J."/>
            <person name="Moroz L.L."/>
            <person name="Walt D.R."/>
            <person name="Bodnar A.G."/>
        </authorList>
    </citation>
    <scope>NUCLEOTIDE SEQUENCE</scope>
    <source>
        <strain evidence="3">GMGI-L3</strain>
    </source>
</reference>
<keyword evidence="1" id="KW-0175">Coiled coil</keyword>
<feature type="region of interest" description="Disordered" evidence="2">
    <location>
        <begin position="662"/>
        <end position="714"/>
    </location>
</feature>
<dbReference type="GO" id="GO:0005815">
    <property type="term" value="C:microtubule organizing center"/>
    <property type="evidence" value="ECO:0007669"/>
    <property type="project" value="TreeGrafter"/>
</dbReference>
<accession>A0A8J5THU7</accession>
<feature type="coiled-coil region" evidence="1">
    <location>
        <begin position="30"/>
        <end position="132"/>
    </location>
</feature>
<dbReference type="PANTHER" id="PTHR18950">
    <property type="entry name" value="PROGESTERONE-INDUCED BLOCKING FACTOR 1"/>
    <property type="match status" value="1"/>
</dbReference>
<comment type="caution">
    <text evidence="3">The sequence shown here is derived from an EMBL/GenBank/DDBJ whole genome shotgun (WGS) entry which is preliminary data.</text>
</comment>
<dbReference type="PANTHER" id="PTHR18950:SF0">
    <property type="entry name" value="PROGESTERONE IMMUNOMODULATORY BINDING FACTOR 1"/>
    <property type="match status" value="1"/>
</dbReference>
<dbReference type="InterPro" id="IPR026205">
    <property type="entry name" value="PIBF1"/>
</dbReference>
<gene>
    <name evidence="3" type="primary">PIBF1-L</name>
    <name evidence="3" type="ORF">Hamer_G022051</name>
</gene>
<feature type="coiled-coil region" evidence="1">
    <location>
        <begin position="210"/>
        <end position="401"/>
    </location>
</feature>
<evidence type="ECO:0000256" key="1">
    <source>
        <dbReference type="SAM" id="Coils"/>
    </source>
</evidence>
<dbReference type="EMBL" id="JAHLQT010005701">
    <property type="protein sequence ID" value="KAG7175514.1"/>
    <property type="molecule type" value="Genomic_DNA"/>
</dbReference>
<protein>
    <submittedName>
        <fullName evidence="3">Progesterone-induced-blocking factor 1-like</fullName>
    </submittedName>
</protein>
<name>A0A8J5THU7_HOMAM</name>
<sequence>MSAEGSAEVSVPTDLTVTSDGDSEEGYAASRRYARELQNLASEKAELQRIVQKQKLELQSKDAQLAALTREHEAAAAKAVSQKDDQISSKQIQVNRLDAELSRAKAELNMFRERAARELAQLTQKCALFQQNQKRLTIKQDELRTSLANLTLTEEEFIRLRRTPAQQLTLQQYTALRVYELVWPLRVKFNEAEAVKLSLESALSAKDSDLKSRSEQCLKLQRNIEELHRKSDQYASQLMNLKDEQRSDDYKVRNYARVKTERDQLQEEKTSLTKRTNELELLVATLKKERNILEERSSDLKGKTRKQEQDLNQYQEDVVDLRTKLDRITEELKTCNKNLHLERERNEDLHGKYVAARGDITSLTENSQDYQHEIKMLREKCQSYNLQCSNLQEKVSLLSEKNEMLCIELEKCNLKYIAETQALDTEVKELRSSVSSLSKNRDGLVDENSKLYQEIQKLEASYLEEKSKRSNENMALNQELQRVKHLLAGYEGLEIEYEKNIRTAATLPEDEANKVLDKILPGLRLTGNKGLEHSISLTRRVLQLERQNTEACTTIQQLSDALEHLRNTVASYKTALTLAGQPSSNLLERIASQDDQITILQAALQHNSLSKTTLEEENKTLTREVIKLKNELDSMVNETNELSAIKQQLQVVLQALPQASFSQPNTGLQDDHHKSGSASGLPAGNQTSRTDEQGKHQSSTKAIIITKDSRRGRH</sequence>
<feature type="region of interest" description="Disordered" evidence="2">
    <location>
        <begin position="1"/>
        <end position="27"/>
    </location>
</feature>
<evidence type="ECO:0000256" key="2">
    <source>
        <dbReference type="SAM" id="MobiDB-lite"/>
    </source>
</evidence>
<feature type="coiled-coil region" evidence="1">
    <location>
        <begin position="611"/>
        <end position="638"/>
    </location>
</feature>
<dbReference type="OrthoDB" id="299638at2759"/>
<keyword evidence="4" id="KW-1185">Reference proteome</keyword>
<feature type="coiled-coil region" evidence="1">
    <location>
        <begin position="441"/>
        <end position="468"/>
    </location>
</feature>
<dbReference type="AlphaFoldDB" id="A0A8J5THU7"/>
<organism evidence="3 4">
    <name type="scientific">Homarus americanus</name>
    <name type="common">American lobster</name>
    <dbReference type="NCBI Taxonomy" id="6706"/>
    <lineage>
        <taxon>Eukaryota</taxon>
        <taxon>Metazoa</taxon>
        <taxon>Ecdysozoa</taxon>
        <taxon>Arthropoda</taxon>
        <taxon>Crustacea</taxon>
        <taxon>Multicrustacea</taxon>
        <taxon>Malacostraca</taxon>
        <taxon>Eumalacostraca</taxon>
        <taxon>Eucarida</taxon>
        <taxon>Decapoda</taxon>
        <taxon>Pleocyemata</taxon>
        <taxon>Astacidea</taxon>
        <taxon>Nephropoidea</taxon>
        <taxon>Nephropidae</taxon>
        <taxon>Homarus</taxon>
    </lineage>
</organism>
<evidence type="ECO:0000313" key="3">
    <source>
        <dbReference type="EMBL" id="KAG7175514.1"/>
    </source>
</evidence>
<dbReference type="GO" id="GO:0060271">
    <property type="term" value="P:cilium assembly"/>
    <property type="evidence" value="ECO:0007669"/>
    <property type="project" value="TreeGrafter"/>
</dbReference>
<proteinExistence type="predicted"/>
<dbReference type="Proteomes" id="UP000747542">
    <property type="component" value="Unassembled WGS sequence"/>
</dbReference>
<evidence type="ECO:0000313" key="4">
    <source>
        <dbReference type="Proteomes" id="UP000747542"/>
    </source>
</evidence>